<dbReference type="InterPro" id="IPR025332">
    <property type="entry name" value="DUF4238"/>
</dbReference>
<organism evidence="1 2">
    <name type="scientific">Mesorhizobium calcicola</name>
    <dbReference type="NCBI Taxonomy" id="1300310"/>
    <lineage>
        <taxon>Bacteria</taxon>
        <taxon>Pseudomonadati</taxon>
        <taxon>Pseudomonadota</taxon>
        <taxon>Alphaproteobacteria</taxon>
        <taxon>Hyphomicrobiales</taxon>
        <taxon>Phyllobacteriaceae</taxon>
        <taxon>Mesorhizobium</taxon>
    </lineage>
</organism>
<evidence type="ECO:0000313" key="1">
    <source>
        <dbReference type="EMBL" id="MFD2054942.1"/>
    </source>
</evidence>
<reference evidence="2" key="1">
    <citation type="journal article" date="2019" name="Int. J. Syst. Evol. Microbiol.">
        <title>The Global Catalogue of Microorganisms (GCM) 10K type strain sequencing project: providing services to taxonomists for standard genome sequencing and annotation.</title>
        <authorList>
            <consortium name="The Broad Institute Genomics Platform"/>
            <consortium name="The Broad Institute Genome Sequencing Center for Infectious Disease"/>
            <person name="Wu L."/>
            <person name="Ma J."/>
        </authorList>
    </citation>
    <scope>NUCLEOTIDE SEQUENCE [LARGE SCALE GENOMIC DNA]</scope>
    <source>
        <strain evidence="2">CGMCC 1.16226</strain>
    </source>
</reference>
<gene>
    <name evidence="1" type="ORF">ACFSQT_18315</name>
</gene>
<name>A0ABW4WHP6_9HYPH</name>
<evidence type="ECO:0000313" key="2">
    <source>
        <dbReference type="Proteomes" id="UP001597349"/>
    </source>
</evidence>
<keyword evidence="2" id="KW-1185">Reference proteome</keyword>
<proteinExistence type="predicted"/>
<protein>
    <submittedName>
        <fullName evidence="1">DUF4238 domain-containing protein</fullName>
    </submittedName>
</protein>
<dbReference type="Pfam" id="PF14022">
    <property type="entry name" value="DUF4238"/>
    <property type="match status" value="1"/>
</dbReference>
<comment type="caution">
    <text evidence="1">The sequence shown here is derived from an EMBL/GenBank/DDBJ whole genome shotgun (WGS) entry which is preliminary data.</text>
</comment>
<dbReference type="RefSeq" id="WP_379020957.1">
    <property type="nucleotide sequence ID" value="NZ_JBHUGY010000027.1"/>
</dbReference>
<dbReference type="Proteomes" id="UP001597349">
    <property type="component" value="Unassembled WGS sequence"/>
</dbReference>
<accession>A0ABW4WHP6</accession>
<dbReference type="EMBL" id="JBHUGY010000027">
    <property type="protein sequence ID" value="MFD2054942.1"/>
    <property type="molecule type" value="Genomic_DNA"/>
</dbReference>
<sequence>MEGFADDRGRVQVYRAEAPEAPLPKEPRATGYENYYYSQKLPGGGQENHRFEDLWNPIETVWPETVRALQAYPVQTSEIDQR</sequence>